<comment type="catalytic activity">
    <reaction evidence="1">
        <text>ATP + protein L-histidine = ADP + protein N-phospho-L-histidine.</text>
        <dbReference type="EC" id="2.7.13.3"/>
    </reaction>
</comment>
<evidence type="ECO:0000256" key="6">
    <source>
        <dbReference type="ARBA" id="ARBA00022777"/>
    </source>
</evidence>
<evidence type="ECO:0000313" key="14">
    <source>
        <dbReference type="Proteomes" id="UP000612585"/>
    </source>
</evidence>
<name>A0A8J4E1K4_9ACTN</name>
<dbReference type="Pfam" id="PF02518">
    <property type="entry name" value="HATPase_c"/>
    <property type="match status" value="1"/>
</dbReference>
<keyword evidence="8" id="KW-0902">Two-component regulatory system</keyword>
<dbReference type="Gene3D" id="1.20.5.1930">
    <property type="match status" value="1"/>
</dbReference>
<evidence type="ECO:0000256" key="8">
    <source>
        <dbReference type="ARBA" id="ARBA00023012"/>
    </source>
</evidence>
<feature type="domain" description="Histidine kinase/HSP90-like ATPase" evidence="11">
    <location>
        <begin position="277"/>
        <end position="368"/>
    </location>
</feature>
<evidence type="ECO:0000256" key="5">
    <source>
        <dbReference type="ARBA" id="ARBA00022741"/>
    </source>
</evidence>
<feature type="transmembrane region" description="Helical" evidence="10">
    <location>
        <begin position="99"/>
        <end position="118"/>
    </location>
</feature>
<evidence type="ECO:0000313" key="13">
    <source>
        <dbReference type="EMBL" id="GIJ57883.1"/>
    </source>
</evidence>
<dbReference type="RefSeq" id="WP_203997728.1">
    <property type="nucleotide sequence ID" value="NZ_BOPG01000033.1"/>
</dbReference>
<keyword evidence="10" id="KW-0812">Transmembrane</keyword>
<gene>
    <name evidence="13" type="ORF">Vau01_053990</name>
</gene>
<dbReference type="EC" id="2.7.13.3" evidence="2"/>
<keyword evidence="4" id="KW-0808">Transferase</keyword>
<dbReference type="PANTHER" id="PTHR24421:SF10">
    <property type="entry name" value="NITRATE_NITRITE SENSOR PROTEIN NARQ"/>
    <property type="match status" value="1"/>
</dbReference>
<dbReference type="GO" id="GO:0046983">
    <property type="term" value="F:protein dimerization activity"/>
    <property type="evidence" value="ECO:0007669"/>
    <property type="project" value="InterPro"/>
</dbReference>
<comment type="caution">
    <text evidence="13">The sequence shown here is derived from an EMBL/GenBank/DDBJ whole genome shotgun (WGS) entry which is preliminary data.</text>
</comment>
<dbReference type="GO" id="GO:0016020">
    <property type="term" value="C:membrane"/>
    <property type="evidence" value="ECO:0007669"/>
    <property type="project" value="InterPro"/>
</dbReference>
<dbReference type="InterPro" id="IPR036890">
    <property type="entry name" value="HATPase_C_sf"/>
</dbReference>
<dbReference type="Gene3D" id="3.30.565.10">
    <property type="entry name" value="Histidine kinase-like ATPase, C-terminal domain"/>
    <property type="match status" value="1"/>
</dbReference>
<dbReference type="EMBL" id="BOPG01000033">
    <property type="protein sequence ID" value="GIJ57883.1"/>
    <property type="molecule type" value="Genomic_DNA"/>
</dbReference>
<evidence type="ECO:0000256" key="9">
    <source>
        <dbReference type="SAM" id="MobiDB-lite"/>
    </source>
</evidence>
<dbReference type="GO" id="GO:0000155">
    <property type="term" value="F:phosphorelay sensor kinase activity"/>
    <property type="evidence" value="ECO:0007669"/>
    <property type="project" value="InterPro"/>
</dbReference>
<evidence type="ECO:0000256" key="10">
    <source>
        <dbReference type="SAM" id="Phobius"/>
    </source>
</evidence>
<keyword evidence="14" id="KW-1185">Reference proteome</keyword>
<dbReference type="SUPFAM" id="SSF55874">
    <property type="entry name" value="ATPase domain of HSP90 chaperone/DNA topoisomerase II/histidine kinase"/>
    <property type="match status" value="1"/>
</dbReference>
<evidence type="ECO:0000256" key="2">
    <source>
        <dbReference type="ARBA" id="ARBA00012438"/>
    </source>
</evidence>
<dbReference type="GO" id="GO:0005524">
    <property type="term" value="F:ATP binding"/>
    <property type="evidence" value="ECO:0007669"/>
    <property type="project" value="UniProtKB-KW"/>
</dbReference>
<evidence type="ECO:0000256" key="4">
    <source>
        <dbReference type="ARBA" id="ARBA00022679"/>
    </source>
</evidence>
<dbReference type="CDD" id="cd16917">
    <property type="entry name" value="HATPase_UhpB-NarQ-NarX-like"/>
    <property type="match status" value="1"/>
</dbReference>
<sequence>MTSARGPSGPGVAVLIALVQAVGTAIASRGGSGPGVVGYALLVVSGLALSDRHRLPRVTAVVVAALTVTYHLLGNPVGVTTVLAAVFAAGACFAEGRSLAAWAVAAASFGAVVLVDGVRGGAALTLAAWLLGAGILLQVLVMMGGLAGQMMTEQRRLHEERQRRQASDERLRIAQELHDVLGHHLSLINVRAGVGLHLMGRQPEQAQAALDAIQQTSAEALREVQSVLTVLYPSGQAAPREPAPGLDRLDDLTVDAGIPVHTTVSGDERPVPAEIGRAVYRIVQEALTNVRRHAGSGATATILVDYGPQALTVRVDDDGGGRPVPATEPVDGNGITGMRERTTALGGTVDARRTDTGGWRVDARFPLPAAMSEATA</sequence>
<feature type="domain" description="Signal transduction histidine kinase subgroup 3 dimerisation and phosphoacceptor" evidence="12">
    <location>
        <begin position="169"/>
        <end position="234"/>
    </location>
</feature>
<organism evidence="13 14">
    <name type="scientific">Virgisporangium aurantiacum</name>
    <dbReference type="NCBI Taxonomy" id="175570"/>
    <lineage>
        <taxon>Bacteria</taxon>
        <taxon>Bacillati</taxon>
        <taxon>Actinomycetota</taxon>
        <taxon>Actinomycetes</taxon>
        <taxon>Micromonosporales</taxon>
        <taxon>Micromonosporaceae</taxon>
        <taxon>Virgisporangium</taxon>
    </lineage>
</organism>
<dbReference type="PANTHER" id="PTHR24421">
    <property type="entry name" value="NITRATE/NITRITE SENSOR PROTEIN NARX-RELATED"/>
    <property type="match status" value="1"/>
</dbReference>
<keyword evidence="7" id="KW-0067">ATP-binding</keyword>
<dbReference type="InterPro" id="IPR050482">
    <property type="entry name" value="Sensor_HK_TwoCompSys"/>
</dbReference>
<accession>A0A8J4E1K4</accession>
<keyword evidence="6 13" id="KW-0418">Kinase</keyword>
<keyword evidence="10" id="KW-1133">Transmembrane helix</keyword>
<reference evidence="13" key="1">
    <citation type="submission" date="2021-01" db="EMBL/GenBank/DDBJ databases">
        <title>Whole genome shotgun sequence of Virgisporangium aurantiacum NBRC 16421.</title>
        <authorList>
            <person name="Komaki H."/>
            <person name="Tamura T."/>
        </authorList>
    </citation>
    <scope>NUCLEOTIDE SEQUENCE</scope>
    <source>
        <strain evidence="13">NBRC 16421</strain>
    </source>
</reference>
<feature type="transmembrane region" description="Helical" evidence="10">
    <location>
        <begin position="124"/>
        <end position="147"/>
    </location>
</feature>
<dbReference type="Pfam" id="PF07730">
    <property type="entry name" value="HisKA_3"/>
    <property type="match status" value="1"/>
</dbReference>
<evidence type="ECO:0000256" key="1">
    <source>
        <dbReference type="ARBA" id="ARBA00000085"/>
    </source>
</evidence>
<feature type="transmembrane region" description="Helical" evidence="10">
    <location>
        <begin position="31"/>
        <end position="48"/>
    </location>
</feature>
<dbReference type="Proteomes" id="UP000612585">
    <property type="component" value="Unassembled WGS sequence"/>
</dbReference>
<dbReference type="InterPro" id="IPR003594">
    <property type="entry name" value="HATPase_dom"/>
</dbReference>
<protein>
    <recommendedName>
        <fullName evidence="2">histidine kinase</fullName>
        <ecNumber evidence="2">2.7.13.3</ecNumber>
    </recommendedName>
</protein>
<keyword evidence="5" id="KW-0547">Nucleotide-binding</keyword>
<evidence type="ECO:0000256" key="7">
    <source>
        <dbReference type="ARBA" id="ARBA00022840"/>
    </source>
</evidence>
<keyword evidence="3" id="KW-0597">Phosphoprotein</keyword>
<evidence type="ECO:0000259" key="11">
    <source>
        <dbReference type="Pfam" id="PF02518"/>
    </source>
</evidence>
<proteinExistence type="predicted"/>
<dbReference type="AlphaFoldDB" id="A0A8J4E1K4"/>
<feature type="transmembrane region" description="Helical" evidence="10">
    <location>
        <begin position="55"/>
        <end position="72"/>
    </location>
</feature>
<evidence type="ECO:0000256" key="3">
    <source>
        <dbReference type="ARBA" id="ARBA00022553"/>
    </source>
</evidence>
<keyword evidence="10" id="KW-0472">Membrane</keyword>
<evidence type="ECO:0000259" key="12">
    <source>
        <dbReference type="Pfam" id="PF07730"/>
    </source>
</evidence>
<feature type="region of interest" description="Disordered" evidence="9">
    <location>
        <begin position="314"/>
        <end position="338"/>
    </location>
</feature>
<dbReference type="InterPro" id="IPR011712">
    <property type="entry name" value="Sig_transdc_His_kin_sub3_dim/P"/>
</dbReference>